<feature type="region of interest" description="Disordered" evidence="1">
    <location>
        <begin position="131"/>
        <end position="158"/>
    </location>
</feature>
<accession>A0A0L0K3S1</accession>
<dbReference type="Pfam" id="PF19379">
    <property type="entry name" value="DUF5954"/>
    <property type="match status" value="1"/>
</dbReference>
<dbReference type="OrthoDB" id="3450280at2"/>
<dbReference type="AlphaFoldDB" id="A0A0L0K3S1"/>
<gene>
    <name evidence="2" type="ORF">IQ63_22920</name>
</gene>
<dbReference type="PATRIC" id="fig|42234.21.peg.4744"/>
<reference evidence="3" key="1">
    <citation type="submission" date="2014-07" db="EMBL/GenBank/DDBJ databases">
        <title>Genome sequencing of plant-pathogenic Streptomyces species.</title>
        <authorList>
            <person name="Harrison J."/>
            <person name="Sapp M."/>
            <person name="Thwaites R."/>
            <person name="Studholme D.J."/>
        </authorList>
    </citation>
    <scope>NUCLEOTIDE SEQUENCE [LARGE SCALE GENOMIC DNA]</scope>
    <source>
        <strain evidence="3">NCPPB 4445</strain>
    </source>
</reference>
<comment type="caution">
    <text evidence="2">The sequence shown here is derived from an EMBL/GenBank/DDBJ whole genome shotgun (WGS) entry which is preliminary data.</text>
</comment>
<evidence type="ECO:0000313" key="3">
    <source>
        <dbReference type="Proteomes" id="UP000037151"/>
    </source>
</evidence>
<dbReference type="Proteomes" id="UP000037151">
    <property type="component" value="Unassembled WGS sequence"/>
</dbReference>
<protein>
    <submittedName>
        <fullName evidence="2">LigA protein</fullName>
    </submittedName>
</protein>
<dbReference type="RefSeq" id="WP_050372350.1">
    <property type="nucleotide sequence ID" value="NZ_KQ257823.1"/>
</dbReference>
<sequence length="335" mass="37636">MTDDWKRHIDELHAELVRRDDPVAWVMEADAVEASRRYPLLALRGPVFGVAVREGEGRWRVKTALVDGMPQMARDELHSHLWFAAKDDTDDPAERRALIAAVSILEKEPANEVEALGVHYRIVRGDEFARSGEYGLEPPRPTDPEPADPDWDALDGPSPDVGFVLDPARDESPMASALRLGLREFSYVGTRFTADAQDDSRRAVTTHPDLVRLPVGFAIVERDEKGWTACSSPKATPHEARRWLYQAMTRYWPLMHRDDDALRAEYAAGAEEFRSAGRADEATVAGRHFRVCRVERVVRMGPDGPETPRPSDVDQYGPSKMHPTLLEDGTVIHED</sequence>
<evidence type="ECO:0000313" key="2">
    <source>
        <dbReference type="EMBL" id="KND32404.1"/>
    </source>
</evidence>
<evidence type="ECO:0000256" key="1">
    <source>
        <dbReference type="SAM" id="MobiDB-lite"/>
    </source>
</evidence>
<feature type="region of interest" description="Disordered" evidence="1">
    <location>
        <begin position="300"/>
        <end position="335"/>
    </location>
</feature>
<dbReference type="InterPro" id="IPR045998">
    <property type="entry name" value="DUF5954"/>
</dbReference>
<proteinExistence type="predicted"/>
<name>A0A0L0K3S1_9ACTN</name>
<dbReference type="EMBL" id="JPPY01000136">
    <property type="protein sequence ID" value="KND32404.1"/>
    <property type="molecule type" value="Genomic_DNA"/>
</dbReference>
<organism evidence="2 3">
    <name type="scientific">Streptomyces acidiscabies</name>
    <dbReference type="NCBI Taxonomy" id="42234"/>
    <lineage>
        <taxon>Bacteria</taxon>
        <taxon>Bacillati</taxon>
        <taxon>Actinomycetota</taxon>
        <taxon>Actinomycetes</taxon>
        <taxon>Kitasatosporales</taxon>
        <taxon>Streptomycetaceae</taxon>
        <taxon>Streptomyces</taxon>
    </lineage>
</organism>